<organism evidence="10 11">
    <name type="scientific">Desulfobaculum xiamenense</name>
    <dbReference type="NCBI Taxonomy" id="995050"/>
    <lineage>
        <taxon>Bacteria</taxon>
        <taxon>Pseudomonadati</taxon>
        <taxon>Thermodesulfobacteriota</taxon>
        <taxon>Desulfovibrionia</taxon>
        <taxon>Desulfovibrionales</taxon>
        <taxon>Desulfovibrionaceae</taxon>
        <taxon>Desulfobaculum</taxon>
    </lineage>
</organism>
<keyword evidence="5" id="KW-0029">Amino-acid transport</keyword>
<dbReference type="GO" id="GO:0016887">
    <property type="term" value="F:ATP hydrolysis activity"/>
    <property type="evidence" value="ECO:0007669"/>
    <property type="project" value="InterPro"/>
</dbReference>
<name>A0A846QUP1_9BACT</name>
<keyword evidence="2" id="KW-0813">Transport</keyword>
<dbReference type="Proteomes" id="UP000580856">
    <property type="component" value="Unassembled WGS sequence"/>
</dbReference>
<dbReference type="GO" id="GO:0031460">
    <property type="term" value="P:glycine betaine transport"/>
    <property type="evidence" value="ECO:0007669"/>
    <property type="project" value="InterPro"/>
</dbReference>
<dbReference type="GO" id="GO:0006970">
    <property type="term" value="P:response to osmotic stress"/>
    <property type="evidence" value="ECO:0007669"/>
    <property type="project" value="UniProtKB-ARBA"/>
</dbReference>
<evidence type="ECO:0000256" key="4">
    <source>
        <dbReference type="ARBA" id="ARBA00022840"/>
    </source>
</evidence>
<dbReference type="Pfam" id="PF00005">
    <property type="entry name" value="ABC_tran"/>
    <property type="match status" value="1"/>
</dbReference>
<dbReference type="PROSITE" id="PS51371">
    <property type="entry name" value="CBS"/>
    <property type="match status" value="1"/>
</dbReference>
<proteinExistence type="inferred from homology"/>
<dbReference type="FunFam" id="3.40.50.300:FF:000201">
    <property type="entry name" value="Glycine betaine/L-proline ABC transporter ATP-binding protein"/>
    <property type="match status" value="1"/>
</dbReference>
<keyword evidence="4 10" id="KW-0067">ATP-binding</keyword>
<dbReference type="AlphaFoldDB" id="A0A846QUP1"/>
<dbReference type="CDD" id="cd03294">
    <property type="entry name" value="ABC_Pro_Gly_Betaine"/>
    <property type="match status" value="1"/>
</dbReference>
<gene>
    <name evidence="10" type="ORF">GGQ74_002527</name>
</gene>
<dbReference type="GO" id="GO:0006865">
    <property type="term" value="P:amino acid transport"/>
    <property type="evidence" value="ECO:0007669"/>
    <property type="project" value="UniProtKB-KW"/>
</dbReference>
<feature type="compositionally biased region" description="Polar residues" evidence="7">
    <location>
        <begin position="398"/>
        <end position="413"/>
    </location>
</feature>
<dbReference type="PANTHER" id="PTHR43869">
    <property type="entry name" value="GLYCINE BETAINE/PROLINE BETAINE TRANSPORT SYSTEM ATP-BINDING PROTEIN PROV"/>
    <property type="match status" value="1"/>
</dbReference>
<evidence type="ECO:0000256" key="3">
    <source>
        <dbReference type="ARBA" id="ARBA00022741"/>
    </source>
</evidence>
<dbReference type="InterPro" id="IPR051921">
    <property type="entry name" value="ABC_osmolyte_uptake_ATP-bind"/>
</dbReference>
<evidence type="ECO:0000256" key="6">
    <source>
        <dbReference type="PROSITE-ProRule" id="PRU00703"/>
    </source>
</evidence>
<dbReference type="InterPro" id="IPR003439">
    <property type="entry name" value="ABC_transporter-like_ATP-bd"/>
</dbReference>
<evidence type="ECO:0000256" key="7">
    <source>
        <dbReference type="SAM" id="MobiDB-lite"/>
    </source>
</evidence>
<dbReference type="PROSITE" id="PS00211">
    <property type="entry name" value="ABC_TRANSPORTER_1"/>
    <property type="match status" value="1"/>
</dbReference>
<dbReference type="EMBL" id="JAATJA010000002">
    <property type="protein sequence ID" value="NJB68854.1"/>
    <property type="molecule type" value="Genomic_DNA"/>
</dbReference>
<feature type="domain" description="CBS" evidence="9">
    <location>
        <begin position="279"/>
        <end position="336"/>
    </location>
</feature>
<evidence type="ECO:0000259" key="9">
    <source>
        <dbReference type="PROSITE" id="PS51371"/>
    </source>
</evidence>
<keyword evidence="11" id="KW-1185">Reference proteome</keyword>
<dbReference type="InterPro" id="IPR027417">
    <property type="entry name" value="P-loop_NTPase"/>
</dbReference>
<dbReference type="InterPro" id="IPR003593">
    <property type="entry name" value="AAA+_ATPase"/>
</dbReference>
<dbReference type="GO" id="GO:0005524">
    <property type="term" value="F:ATP binding"/>
    <property type="evidence" value="ECO:0007669"/>
    <property type="project" value="UniProtKB-KW"/>
</dbReference>
<dbReference type="InterPro" id="IPR000644">
    <property type="entry name" value="CBS_dom"/>
</dbReference>
<evidence type="ECO:0000313" key="10">
    <source>
        <dbReference type="EMBL" id="NJB68854.1"/>
    </source>
</evidence>
<sequence length="422" mass="45754">MDKIVVEGMSKIFGPSPERGLKLLEKGLGKKEISERTGLSVGVDRASFTVKQGEIVVIMGLSGSGKSTLVRCLNRLIEPTAGRVLIDGQDITTLSRQELREVRQKKLGMVFQNFALFPHRTVLRNAEFGLEVQGVAASVRRDKAMAALEQVGLKGWESSYPRQLSGGMQQRVGLARALASDPDVLLMDEAFSALDPLIRSDMQDELIELQESVRKTIVFISHDLDEALKLGHRIILMKDGRIVQSGTPEDILTNPANDYVERFVEGVDISRVLTAEHVMKKSEAVAFMSTDGPRTALRKMRTNNISSIFVLDNDHRVVGLLTAEEAAQLVEAGERSIVGAKRAQFSMVRPDTPASELFQIMNGSSLPVAVVGDTGKLRGVIIKGLLLGAIAERGANSGGQNPSDHASRMSDSPASCVVGSIQ</sequence>
<dbReference type="SMART" id="SM00382">
    <property type="entry name" value="AAA"/>
    <property type="match status" value="1"/>
</dbReference>
<keyword evidence="3" id="KW-0547">Nucleotide-binding</keyword>
<dbReference type="SUPFAM" id="SSF52540">
    <property type="entry name" value="P-loop containing nucleoside triphosphate hydrolases"/>
    <property type="match status" value="1"/>
</dbReference>
<reference evidence="10 11" key="1">
    <citation type="submission" date="2020-03" db="EMBL/GenBank/DDBJ databases">
        <title>Genomic Encyclopedia of Type Strains, Phase IV (KMG-IV): sequencing the most valuable type-strain genomes for metagenomic binning, comparative biology and taxonomic classification.</title>
        <authorList>
            <person name="Goeker M."/>
        </authorList>
    </citation>
    <scope>NUCLEOTIDE SEQUENCE [LARGE SCALE GENOMIC DNA]</scope>
    <source>
        <strain evidence="10 11">DSM 24233</strain>
    </source>
</reference>
<evidence type="ECO:0000313" key="11">
    <source>
        <dbReference type="Proteomes" id="UP000580856"/>
    </source>
</evidence>
<evidence type="ECO:0000256" key="5">
    <source>
        <dbReference type="ARBA" id="ARBA00022970"/>
    </source>
</evidence>
<dbReference type="Gene3D" id="3.40.50.300">
    <property type="entry name" value="P-loop containing nucleotide triphosphate hydrolases"/>
    <property type="match status" value="1"/>
</dbReference>
<dbReference type="PROSITE" id="PS50893">
    <property type="entry name" value="ABC_TRANSPORTER_2"/>
    <property type="match status" value="1"/>
</dbReference>
<protein>
    <submittedName>
        <fullName evidence="10">Glycine betaine/proline transport system ATP-binding protein</fullName>
    </submittedName>
</protein>
<dbReference type="NCBIfam" id="TIGR01186">
    <property type="entry name" value="proV"/>
    <property type="match status" value="1"/>
</dbReference>
<feature type="domain" description="ABC transporter" evidence="8">
    <location>
        <begin position="28"/>
        <end position="264"/>
    </location>
</feature>
<accession>A0A846QUP1</accession>
<keyword evidence="6" id="KW-0129">CBS domain</keyword>
<feature type="region of interest" description="Disordered" evidence="7">
    <location>
        <begin position="396"/>
        <end position="422"/>
    </location>
</feature>
<evidence type="ECO:0000259" key="8">
    <source>
        <dbReference type="PROSITE" id="PS50893"/>
    </source>
</evidence>
<dbReference type="InterPro" id="IPR046342">
    <property type="entry name" value="CBS_dom_sf"/>
</dbReference>
<dbReference type="RefSeq" id="WP_167941891.1">
    <property type="nucleotide sequence ID" value="NZ_JAATJA010000002.1"/>
</dbReference>
<dbReference type="GO" id="GO:0016020">
    <property type="term" value="C:membrane"/>
    <property type="evidence" value="ECO:0007669"/>
    <property type="project" value="InterPro"/>
</dbReference>
<dbReference type="InterPro" id="IPR005892">
    <property type="entry name" value="Gly-betaine_transp_ATP-bd"/>
</dbReference>
<evidence type="ECO:0000256" key="2">
    <source>
        <dbReference type="ARBA" id="ARBA00022448"/>
    </source>
</evidence>
<dbReference type="SMART" id="SM00116">
    <property type="entry name" value="CBS"/>
    <property type="match status" value="2"/>
</dbReference>
<comment type="caution">
    <text evidence="10">The sequence shown here is derived from an EMBL/GenBank/DDBJ whole genome shotgun (WGS) entry which is preliminary data.</text>
</comment>
<dbReference type="PANTHER" id="PTHR43869:SF1">
    <property type="entry name" value="GLYCINE BETAINE_PROLINE BETAINE TRANSPORT SYSTEM ATP-BINDING PROTEIN PROV"/>
    <property type="match status" value="1"/>
</dbReference>
<dbReference type="Pfam" id="PF00571">
    <property type="entry name" value="CBS"/>
    <property type="match status" value="2"/>
</dbReference>
<dbReference type="InterPro" id="IPR017871">
    <property type="entry name" value="ABC_transporter-like_CS"/>
</dbReference>
<dbReference type="SUPFAM" id="SSF54631">
    <property type="entry name" value="CBS-domain pair"/>
    <property type="match status" value="1"/>
</dbReference>
<evidence type="ECO:0000256" key="1">
    <source>
        <dbReference type="ARBA" id="ARBA00005417"/>
    </source>
</evidence>
<comment type="similarity">
    <text evidence="1">Belongs to the ABC transporter superfamily.</text>
</comment>
<dbReference type="Gene3D" id="3.10.580.10">
    <property type="entry name" value="CBS-domain"/>
    <property type="match status" value="1"/>
</dbReference>